<evidence type="ECO:0000313" key="3">
    <source>
        <dbReference type="EMBL" id="PDQ18607.1"/>
    </source>
</evidence>
<dbReference type="RefSeq" id="WP_097576134.1">
    <property type="nucleotide sequence ID" value="NZ_NWQG01000175.1"/>
</dbReference>
<evidence type="ECO:0000313" key="4">
    <source>
        <dbReference type="Proteomes" id="UP000219182"/>
    </source>
</evidence>
<comment type="caution">
    <text evidence="3">The sequence shown here is derived from an EMBL/GenBank/DDBJ whole genome shotgun (WGS) entry which is preliminary data.</text>
</comment>
<evidence type="ECO:0000259" key="2">
    <source>
        <dbReference type="Pfam" id="PF13400"/>
    </source>
</evidence>
<dbReference type="InterPro" id="IPR036465">
    <property type="entry name" value="vWFA_dom_sf"/>
</dbReference>
<feature type="transmembrane region" description="Helical" evidence="1">
    <location>
        <begin position="12"/>
        <end position="32"/>
    </location>
</feature>
<evidence type="ECO:0000256" key="1">
    <source>
        <dbReference type="SAM" id="Phobius"/>
    </source>
</evidence>
<dbReference type="SUPFAM" id="SSF53300">
    <property type="entry name" value="vWA-like"/>
    <property type="match status" value="1"/>
</dbReference>
<dbReference type="Pfam" id="PF13400">
    <property type="entry name" value="Tad"/>
    <property type="match status" value="1"/>
</dbReference>
<proteinExistence type="predicted"/>
<dbReference type="Proteomes" id="UP000219182">
    <property type="component" value="Unassembled WGS sequence"/>
</dbReference>
<dbReference type="EMBL" id="NWQG01000175">
    <property type="protein sequence ID" value="PDQ18607.1"/>
    <property type="molecule type" value="Genomic_DNA"/>
</dbReference>
<feature type="domain" description="Putative Flp pilus-assembly TadG-like N-terminal" evidence="2">
    <location>
        <begin position="11"/>
        <end position="58"/>
    </location>
</feature>
<keyword evidence="4" id="KW-1185">Reference proteome</keyword>
<name>A0A2A6F9J2_9HYPH</name>
<gene>
    <name evidence="3" type="ORF">CN311_23845</name>
</gene>
<dbReference type="InterPro" id="IPR028087">
    <property type="entry name" value="Tad_N"/>
</dbReference>
<keyword evidence="1" id="KW-0472">Membrane</keyword>
<sequence length="649" mass="70778">MLGKFWRDRRGNYALMTVITMVPLMGGLALSIDYSQMLRQKQDALNALDAAGIATAQQIVSGASDSDAKAYAKNFFEANLGYVDPADTVLTVTLPNNNAGGGTLKLCSVMTYHPYFLPAAGMLIGGTTKDATYTACSDVRLKNTLEVALVLDNSGSMDYLGSGTGQKRIDLLKAAAKQLVGTLALQAQQMKQISKPVQFSLVPFAASVNVGPTHDQDSWMDQDGISPIQHEDFDWTTMSAANDPAKYAEKIGGVWYKRGAGWGDTENQPLTRFSLYADMTVESGREEVPNTKQYICDDYRRNGTCRSGHWTTPEYIYTTSRYASWQGCVEARPYPYNDDDTTPDTATPATLFVPMFAPDEAGTLWRDFNRDGVDDVTALSYNYGNNWWADWPYGADPTAAQRQSDMRKYFLVKPYGSKSAAAGDGPNSSCTTNPITLLKDVSQDAQKREIEDAIDAMAPNGNTNVPEGLAWGWRTVSSNEPFTQGRPNSERGNDKVVIVLTDGANTYSAVSDSNYANNRSTYAAYGYTGLTYPGSGSVTRLFMNTSNNVGKTTYTSGNYTAALDEQMQTLCTNAKNSNILVMTVALDLSATDDKNALDALKKCSSDSRFRKDATDPTKPAKLFWNATGATLSDNFKEIANELSNLRIVG</sequence>
<keyword evidence="1" id="KW-1133">Transmembrane helix</keyword>
<organism evidence="3 4">
    <name type="scientific">Mesorhizobium sanjuanii</name>
    <dbReference type="NCBI Taxonomy" id="2037900"/>
    <lineage>
        <taxon>Bacteria</taxon>
        <taxon>Pseudomonadati</taxon>
        <taxon>Pseudomonadota</taxon>
        <taxon>Alphaproteobacteria</taxon>
        <taxon>Hyphomicrobiales</taxon>
        <taxon>Phyllobacteriaceae</taxon>
        <taxon>Mesorhizobium</taxon>
    </lineage>
</organism>
<dbReference type="Gene3D" id="3.40.50.410">
    <property type="entry name" value="von Willebrand factor, type A domain"/>
    <property type="match status" value="2"/>
</dbReference>
<accession>A0A2A6F9J2</accession>
<protein>
    <recommendedName>
        <fullName evidence="2">Putative Flp pilus-assembly TadG-like N-terminal domain-containing protein</fullName>
    </recommendedName>
</protein>
<reference evidence="3 4" key="1">
    <citation type="submission" date="2017-09" db="EMBL/GenBank/DDBJ databases">
        <title>Mesorhizobum sanjuanii sp. nov. isolated from nodules of Lotus tenuis in saline-alkaline lowlands of Flooding Pampa.</title>
        <authorList>
            <person name="Sannazzaro A.I."/>
            <person name="Torres Tejerizo G.A."/>
            <person name="Fontana F."/>
            <person name="Cumpa Velazquez L.M."/>
            <person name="Hansen L."/>
            <person name="Pistorio M."/>
            <person name="Estrella M.J."/>
        </authorList>
    </citation>
    <scope>NUCLEOTIDE SEQUENCE [LARGE SCALE GENOMIC DNA]</scope>
    <source>
        <strain evidence="3 4">BSA136</strain>
    </source>
</reference>
<keyword evidence="1" id="KW-0812">Transmembrane</keyword>
<dbReference type="AlphaFoldDB" id="A0A2A6F9J2"/>